<comment type="caution">
    <text evidence="3">The sequence shown here is derived from an EMBL/GenBank/DDBJ whole genome shotgun (WGS) entry which is preliminary data.</text>
</comment>
<keyword evidence="4" id="KW-1185">Reference proteome</keyword>
<feature type="chain" id="PRO_5038850280" description="Secreted protein" evidence="2">
    <location>
        <begin position="29"/>
        <end position="63"/>
    </location>
</feature>
<evidence type="ECO:0008006" key="5">
    <source>
        <dbReference type="Google" id="ProtNLM"/>
    </source>
</evidence>
<dbReference type="STRING" id="280871.TL10_11305"/>
<organism evidence="3 4">
    <name type="scientific">Mycolicibacterium llatzerense</name>
    <dbReference type="NCBI Taxonomy" id="280871"/>
    <lineage>
        <taxon>Bacteria</taxon>
        <taxon>Bacillati</taxon>
        <taxon>Actinomycetota</taxon>
        <taxon>Actinomycetes</taxon>
        <taxon>Mycobacteriales</taxon>
        <taxon>Mycobacteriaceae</taxon>
        <taxon>Mycolicibacterium</taxon>
    </lineage>
</organism>
<name>A0A0D1LLM9_9MYCO</name>
<keyword evidence="2" id="KW-0732">Signal</keyword>
<reference evidence="3 4" key="1">
    <citation type="submission" date="2015-01" db="EMBL/GenBank/DDBJ databases">
        <title>Genome sequence of Mycobacterium llatzerense and Mycobacterium immunogenum recovered from brain abscess.</title>
        <authorList>
            <person name="Greninger A.L."/>
            <person name="Langelier C."/>
            <person name="Cunningham G."/>
            <person name="Chiu C.Y."/>
            <person name="Miller S."/>
        </authorList>
    </citation>
    <scope>NUCLEOTIDE SEQUENCE [LARGE SCALE GENOMIC DNA]</scope>
    <source>
        <strain evidence="3 4">CLUC14</strain>
    </source>
</reference>
<feature type="compositionally biased region" description="Polar residues" evidence="1">
    <location>
        <begin position="31"/>
        <end position="54"/>
    </location>
</feature>
<evidence type="ECO:0000256" key="2">
    <source>
        <dbReference type="SAM" id="SignalP"/>
    </source>
</evidence>
<evidence type="ECO:0000313" key="3">
    <source>
        <dbReference type="EMBL" id="KIU16881.1"/>
    </source>
</evidence>
<dbReference type="AlphaFoldDB" id="A0A0D1LLM9"/>
<evidence type="ECO:0000313" key="4">
    <source>
        <dbReference type="Proteomes" id="UP000032221"/>
    </source>
</evidence>
<proteinExistence type="predicted"/>
<dbReference type="EMBL" id="JXST01000013">
    <property type="protein sequence ID" value="KIU16881.1"/>
    <property type="molecule type" value="Genomic_DNA"/>
</dbReference>
<dbReference type="Proteomes" id="UP000032221">
    <property type="component" value="Unassembled WGS sequence"/>
</dbReference>
<dbReference type="PATRIC" id="fig|280871.6.peg.2343"/>
<protein>
    <recommendedName>
        <fullName evidence="5">Secreted protein</fullName>
    </recommendedName>
</protein>
<evidence type="ECO:0000256" key="1">
    <source>
        <dbReference type="SAM" id="MobiDB-lite"/>
    </source>
</evidence>
<feature type="region of interest" description="Disordered" evidence="1">
    <location>
        <begin position="29"/>
        <end position="63"/>
    </location>
</feature>
<accession>A0A0D1LLM9</accession>
<dbReference type="OrthoDB" id="4639568at2"/>
<feature type="signal peptide" evidence="2">
    <location>
        <begin position="1"/>
        <end position="28"/>
    </location>
</feature>
<dbReference type="RefSeq" id="WP_043400709.1">
    <property type="nucleotide sequence ID" value="NZ_BAAARC010000015.1"/>
</dbReference>
<sequence>MKNTLKRVTVWLSIAAVGGALVVAPVAAADTNPTVPNGTDTYSQYQNGEHNSNAPAGHIDQSF</sequence>
<gene>
    <name evidence="3" type="ORF">TL10_11305</name>
</gene>